<evidence type="ECO:0000313" key="3">
    <source>
        <dbReference type="Proteomes" id="UP000198623"/>
    </source>
</evidence>
<dbReference type="OrthoDB" id="9790252at2"/>
<protein>
    <submittedName>
        <fullName evidence="2">Cytoskeleton protein RodZ</fullName>
    </submittedName>
</protein>
<name>A0A1I2UIQ3_9GAMM</name>
<dbReference type="AlphaFoldDB" id="A0A1I2UIQ3"/>
<sequence>MSSVPDESIVQNGMQLPGERLLIAREAQGLSQQSIAEELHLPVRYIQWIEEGSFDKLPSFVFARGYIRGYSKIVGIDGSSLIELFDQLSGLPSKKEPIRSVTRIQQQVKLGDPVMRWSSWLFLLVIVSAIGWWWKTQYSLAPVEGVESAVSASTAQMSDDKTLVLPKLEDSLEGSDVSEDANAEMLVEQNTAEEPQYLSEEDVTNLQSTLDAGPDTDVSLPVAEDAPIAVSDKLQITFTDDCWLTVKDADGKTIFNNLRKQGQSLSLSGKEPLRVLIGRVSAINQVLYNGVVVDLAPHNDKNVAKFSLPLN</sequence>
<dbReference type="PANTHER" id="PTHR34475">
    <property type="match status" value="1"/>
</dbReference>
<dbReference type="CDD" id="cd00093">
    <property type="entry name" value="HTH_XRE"/>
    <property type="match status" value="1"/>
</dbReference>
<feature type="domain" description="Cytoskeleton protein RodZ-like C-terminal" evidence="1">
    <location>
        <begin position="235"/>
        <end position="307"/>
    </location>
</feature>
<dbReference type="EMBL" id="FOOU01000012">
    <property type="protein sequence ID" value="SFG74716.1"/>
    <property type="molecule type" value="Genomic_DNA"/>
</dbReference>
<dbReference type="STRING" id="1045558.SAMN05216175_112122"/>
<dbReference type="InterPro" id="IPR001387">
    <property type="entry name" value="Cro/C1-type_HTH"/>
</dbReference>
<dbReference type="Pfam" id="PF13413">
    <property type="entry name" value="HTH_25"/>
    <property type="match status" value="1"/>
</dbReference>
<dbReference type="PANTHER" id="PTHR34475:SF1">
    <property type="entry name" value="CYTOSKELETON PROTEIN RODZ"/>
    <property type="match status" value="1"/>
</dbReference>
<dbReference type="RefSeq" id="WP_090729278.1">
    <property type="nucleotide sequence ID" value="NZ_FOOU01000012.1"/>
</dbReference>
<dbReference type="Gene3D" id="1.10.260.40">
    <property type="entry name" value="lambda repressor-like DNA-binding domains"/>
    <property type="match status" value="1"/>
</dbReference>
<dbReference type="InterPro" id="IPR010982">
    <property type="entry name" value="Lambda_DNA-bd_dom_sf"/>
</dbReference>
<keyword evidence="3" id="KW-1185">Reference proteome</keyword>
<evidence type="ECO:0000313" key="2">
    <source>
        <dbReference type="EMBL" id="SFG74716.1"/>
    </source>
</evidence>
<dbReference type="GO" id="GO:0003677">
    <property type="term" value="F:DNA binding"/>
    <property type="evidence" value="ECO:0007669"/>
    <property type="project" value="InterPro"/>
</dbReference>
<reference evidence="3" key="1">
    <citation type="submission" date="2016-10" db="EMBL/GenBank/DDBJ databases">
        <authorList>
            <person name="Varghese N."/>
            <person name="Submissions S."/>
        </authorList>
    </citation>
    <scope>NUCLEOTIDE SEQUENCE [LARGE SCALE GENOMIC DNA]</scope>
    <source>
        <strain evidence="3">CGMCC 1.10971</strain>
    </source>
</reference>
<dbReference type="Pfam" id="PF13464">
    <property type="entry name" value="RodZ_C"/>
    <property type="match status" value="1"/>
</dbReference>
<proteinExistence type="predicted"/>
<accession>A0A1I2UIQ3</accession>
<dbReference type="InterPro" id="IPR025194">
    <property type="entry name" value="RodZ-like_C"/>
</dbReference>
<gene>
    <name evidence="2" type="ORF">SAMN05216175_112122</name>
</gene>
<dbReference type="InterPro" id="IPR050400">
    <property type="entry name" value="Bact_Cytoskel_RodZ"/>
</dbReference>
<dbReference type="Proteomes" id="UP000198623">
    <property type="component" value="Unassembled WGS sequence"/>
</dbReference>
<dbReference type="SUPFAM" id="SSF47413">
    <property type="entry name" value="lambda repressor-like DNA-binding domains"/>
    <property type="match status" value="1"/>
</dbReference>
<evidence type="ECO:0000259" key="1">
    <source>
        <dbReference type="Pfam" id="PF13464"/>
    </source>
</evidence>
<organism evidence="2 3">
    <name type="scientific">Neptunomonas qingdaonensis</name>
    <dbReference type="NCBI Taxonomy" id="1045558"/>
    <lineage>
        <taxon>Bacteria</taxon>
        <taxon>Pseudomonadati</taxon>
        <taxon>Pseudomonadota</taxon>
        <taxon>Gammaproteobacteria</taxon>
        <taxon>Oceanospirillales</taxon>
        <taxon>Oceanospirillaceae</taxon>
        <taxon>Neptunomonas</taxon>
    </lineage>
</organism>